<evidence type="ECO:0000256" key="1">
    <source>
        <dbReference type="SAM" id="MobiDB-lite"/>
    </source>
</evidence>
<name>K3XEC9_SETIT</name>
<feature type="domain" description="PWWP" evidence="2">
    <location>
        <begin position="102"/>
        <end position="163"/>
    </location>
</feature>
<feature type="compositionally biased region" description="Basic residues" evidence="1">
    <location>
        <begin position="317"/>
        <end position="327"/>
    </location>
</feature>
<feature type="compositionally biased region" description="Basic residues" evidence="1">
    <location>
        <begin position="444"/>
        <end position="454"/>
    </location>
</feature>
<reference evidence="3" key="2">
    <citation type="submission" date="2015-07" db="EMBL/GenBank/DDBJ databases">
        <authorList>
            <person name="Noorani M."/>
        </authorList>
    </citation>
    <scope>NUCLEOTIDE SEQUENCE</scope>
    <source>
        <strain evidence="3">Yugu1</strain>
    </source>
</reference>
<dbReference type="STRING" id="4555.K3XEC9"/>
<dbReference type="OrthoDB" id="62853at2759"/>
<feature type="compositionally biased region" description="Basic residues" evidence="1">
    <location>
        <begin position="733"/>
        <end position="742"/>
    </location>
</feature>
<feature type="compositionally biased region" description="Polar residues" evidence="1">
    <location>
        <begin position="392"/>
        <end position="402"/>
    </location>
</feature>
<feature type="region of interest" description="Disordered" evidence="1">
    <location>
        <begin position="723"/>
        <end position="792"/>
    </location>
</feature>
<dbReference type="SUPFAM" id="SSF63748">
    <property type="entry name" value="Tudor/PWWP/MBT"/>
    <property type="match status" value="1"/>
</dbReference>
<dbReference type="CDD" id="cd05162">
    <property type="entry name" value="PWWP"/>
    <property type="match status" value="1"/>
</dbReference>
<feature type="region of interest" description="Disordered" evidence="1">
    <location>
        <begin position="294"/>
        <end position="630"/>
    </location>
</feature>
<dbReference type="Gene3D" id="2.30.30.140">
    <property type="match status" value="1"/>
</dbReference>
<feature type="compositionally biased region" description="Basic and acidic residues" evidence="1">
    <location>
        <begin position="58"/>
        <end position="78"/>
    </location>
</feature>
<dbReference type="RefSeq" id="XP_022682658.1">
    <property type="nucleotide sequence ID" value="XM_022826923.1"/>
</dbReference>
<dbReference type="PANTHER" id="PTHR35491:SF7">
    <property type="entry name" value="OS11G0303500 PROTEIN"/>
    <property type="match status" value="1"/>
</dbReference>
<feature type="compositionally biased region" description="Basic residues" evidence="1">
    <location>
        <begin position="349"/>
        <end position="366"/>
    </location>
</feature>
<feature type="compositionally biased region" description="Basic and acidic residues" evidence="1">
    <location>
        <begin position="431"/>
        <end position="443"/>
    </location>
</feature>
<dbReference type="KEGG" id="sita:101776382"/>
<accession>K3XEC9</accession>
<dbReference type="Proteomes" id="UP000004995">
    <property type="component" value="Unassembled WGS sequence"/>
</dbReference>
<feature type="region of interest" description="Disordered" evidence="1">
    <location>
        <begin position="677"/>
        <end position="701"/>
    </location>
</feature>
<feature type="compositionally biased region" description="Basic and acidic residues" evidence="1">
    <location>
        <begin position="408"/>
        <end position="421"/>
    </location>
</feature>
<proteinExistence type="predicted"/>
<evidence type="ECO:0000313" key="3">
    <source>
        <dbReference type="EMBL" id="RCV29277.1"/>
    </source>
</evidence>
<dbReference type="PANTHER" id="PTHR35491">
    <property type="entry name" value="OS12G0638500-LIKE PROTEIN"/>
    <property type="match status" value="1"/>
</dbReference>
<dbReference type="eggNOG" id="ENOG502SGAM">
    <property type="taxonomic scope" value="Eukaryota"/>
</dbReference>
<dbReference type="EMBL" id="AGNK02003471">
    <property type="status" value="NOT_ANNOTATED_CDS"/>
    <property type="molecule type" value="Genomic_DNA"/>
</dbReference>
<keyword evidence="5" id="KW-1185">Reference proteome</keyword>
<dbReference type="EMBL" id="CM003532">
    <property type="protein sequence ID" value="RCV29277.1"/>
    <property type="molecule type" value="Genomic_DNA"/>
</dbReference>
<feature type="compositionally biased region" description="Basic and acidic residues" evidence="1">
    <location>
        <begin position="455"/>
        <end position="464"/>
    </location>
</feature>
<dbReference type="PROSITE" id="PS50812">
    <property type="entry name" value="PWWP"/>
    <property type="match status" value="1"/>
</dbReference>
<dbReference type="SMART" id="SM00293">
    <property type="entry name" value="PWWP"/>
    <property type="match status" value="1"/>
</dbReference>
<evidence type="ECO:0000313" key="4">
    <source>
        <dbReference type="EnsemblPlants" id="KQL08818"/>
    </source>
</evidence>
<gene>
    <name evidence="4" type="primary">LOC101776382</name>
    <name evidence="3" type="ORF">SETIT_5G470600v2</name>
</gene>
<reference evidence="3 5" key="1">
    <citation type="journal article" date="2012" name="Nat. Biotechnol.">
        <title>Reference genome sequence of the model plant Setaria.</title>
        <authorList>
            <person name="Bennetzen J.L."/>
            <person name="Schmutz J."/>
            <person name="Wang H."/>
            <person name="Percifield R."/>
            <person name="Hawkins J."/>
            <person name="Pontaroli A.C."/>
            <person name="Estep M."/>
            <person name="Feng L."/>
            <person name="Vaughn J.N."/>
            <person name="Grimwood J."/>
            <person name="Jenkins J."/>
            <person name="Barry K."/>
            <person name="Lindquist E."/>
            <person name="Hellsten U."/>
            <person name="Deshpande S."/>
            <person name="Wang X."/>
            <person name="Wu X."/>
            <person name="Mitros T."/>
            <person name="Triplett J."/>
            <person name="Yang X."/>
            <person name="Ye C.Y."/>
            <person name="Mauro-Herrera M."/>
            <person name="Wang L."/>
            <person name="Li P."/>
            <person name="Sharma M."/>
            <person name="Sharma R."/>
            <person name="Ronald P.C."/>
            <person name="Panaud O."/>
            <person name="Kellogg E.A."/>
            <person name="Brutnell T.P."/>
            <person name="Doust A.N."/>
            <person name="Tuskan G.A."/>
            <person name="Rokhsar D."/>
            <person name="Devos K.M."/>
        </authorList>
    </citation>
    <scope>NUCLEOTIDE SEQUENCE [LARGE SCALE GENOMIC DNA]</scope>
    <source>
        <strain evidence="5">cv. Yugu1</strain>
        <strain evidence="3">Yugu1</strain>
    </source>
</reference>
<reference evidence="4" key="3">
    <citation type="submission" date="2018-08" db="UniProtKB">
        <authorList>
            <consortium name="EnsemblPlants"/>
        </authorList>
    </citation>
    <scope>IDENTIFICATION</scope>
    <source>
        <strain evidence="4">Yugu1</strain>
    </source>
</reference>
<sequence>MADARGEASGGDKATRPSRLRVVRPDVQEVLKSPRRSRPKKQQPPPPPQPPPPRKQKQVKEKKDRGKEKEKEKEKGEEEQFDPVRYNCAFQHEDEGSRDFAPPELVWGKVRSHPWWPGQVFDAADASEVALQHRKAGAPLVAYFWDRTFAWSDGSALLPFHANFTRLSAQSSMSGFVSAVDAALQEVGRRVEAGLSCSCFASSVATRQEVQNSGIRQGAYGAAVDASYMRDAFQGKAFLNYISALGRRPLAGADLLDLATARAQLRAFNRSRGSRDLPEFVTFEGIEEFAVAIPRTKGQRMNKSGESDVPTKDNKSRHAGSSSHRKQTLPEAMEEDSGGGATDDTLSSKGKRSKHMKSSEKKKKIGISKDSGGLDTADVVEGKTPANKTVDGISSMSKSGRTLRSMRKKEDALEGLKRLGNEDSDETLTGKSKDAPLLKESKLMHRTSSARKRSKITDHGHEVEDLSVNNSASIGKRRSGRAEMSNRVPISEHGRKKKKLSELMAETGSPNSASDGKSKTRGKRSSHESTEKAEDPDRDSKDTMKARKRKKLNTLGDLSSQSEPSCHKKSTKVGKLMTKASGSSISHTPPAVKANGAASQTKSRRAKHKLVNAADKSPRPVKVDRGKKEAFSEESLSCDEMLWQLSVAACDLKQREKIVPTSVNFFTDFRNNLTVSSSDVNEEVPEKAANIESTPSEQPLADHMKDDYWADILINVEEPLSSLKKKKDESKKRTSKKAHQVKKLTDTPSVTLENADEPRSEGKEDTENGEQLKAESKPVVANGSRLNTGTKSAEEMEHSNGVLAGLVLHFSGPRAVPSRSDLIKIFSQYGPVSEAKAEIANNANSAQVIFKRRMDAEAAFAGAGKISALGPALVSFRLTDFPAVASGNEPSHGASKK</sequence>
<dbReference type="GeneID" id="101776382"/>
<feature type="region of interest" description="Disordered" evidence="1">
    <location>
        <begin position="1"/>
        <end position="82"/>
    </location>
</feature>
<organism evidence="4 5">
    <name type="scientific">Setaria italica</name>
    <name type="common">Foxtail millet</name>
    <name type="synonym">Panicum italicum</name>
    <dbReference type="NCBI Taxonomy" id="4555"/>
    <lineage>
        <taxon>Eukaryota</taxon>
        <taxon>Viridiplantae</taxon>
        <taxon>Streptophyta</taxon>
        <taxon>Embryophyta</taxon>
        <taxon>Tracheophyta</taxon>
        <taxon>Spermatophyta</taxon>
        <taxon>Magnoliopsida</taxon>
        <taxon>Liliopsida</taxon>
        <taxon>Poales</taxon>
        <taxon>Poaceae</taxon>
        <taxon>PACMAD clade</taxon>
        <taxon>Panicoideae</taxon>
        <taxon>Panicodae</taxon>
        <taxon>Paniceae</taxon>
        <taxon>Cenchrinae</taxon>
        <taxon>Setaria</taxon>
    </lineage>
</organism>
<dbReference type="RefSeq" id="XP_004971451.1">
    <property type="nucleotide sequence ID" value="XM_004971394.2"/>
</dbReference>
<feature type="compositionally biased region" description="Basic and acidic residues" evidence="1">
    <location>
        <begin position="756"/>
        <end position="776"/>
    </location>
</feature>
<feature type="compositionally biased region" description="Pro residues" evidence="1">
    <location>
        <begin position="42"/>
        <end position="53"/>
    </location>
</feature>
<protein>
    <recommendedName>
        <fullName evidence="2">PWWP domain-containing protein</fullName>
    </recommendedName>
</protein>
<dbReference type="Pfam" id="PF00855">
    <property type="entry name" value="PWWP"/>
    <property type="match status" value="1"/>
</dbReference>
<feature type="compositionally biased region" description="Basic and acidic residues" evidence="1">
    <location>
        <begin position="303"/>
        <end position="316"/>
    </location>
</feature>
<dbReference type="OMA" id="VDGAYMR"/>
<evidence type="ECO:0000259" key="2">
    <source>
        <dbReference type="PROSITE" id="PS50812"/>
    </source>
</evidence>
<evidence type="ECO:0000313" key="5">
    <source>
        <dbReference type="Proteomes" id="UP000004995"/>
    </source>
</evidence>
<dbReference type="EnsemblPlants" id="KQL08818">
    <property type="protein sequence ID" value="KQL08818"/>
    <property type="gene ID" value="SETIT_000246mg"/>
</dbReference>
<dbReference type="AlphaFoldDB" id="K3XEC9"/>
<dbReference type="InterPro" id="IPR000313">
    <property type="entry name" value="PWWP_dom"/>
</dbReference>
<feature type="compositionally biased region" description="Basic and acidic residues" evidence="1">
    <location>
        <begin position="616"/>
        <end position="630"/>
    </location>
</feature>
<dbReference type="Gramene" id="KQL08818">
    <property type="protein sequence ID" value="KQL08818"/>
    <property type="gene ID" value="SETIT_000246mg"/>
</dbReference>
<dbReference type="HOGENOM" id="CLU_336626_0_0_1"/>
<feature type="compositionally biased region" description="Basic and acidic residues" evidence="1">
    <location>
        <begin position="525"/>
        <end position="545"/>
    </location>
</feature>